<feature type="transmembrane region" description="Helical" evidence="7">
    <location>
        <begin position="52"/>
        <end position="71"/>
    </location>
</feature>
<evidence type="ECO:0000256" key="1">
    <source>
        <dbReference type="ARBA" id="ARBA00004651"/>
    </source>
</evidence>
<feature type="transmembrane region" description="Helical" evidence="7">
    <location>
        <begin position="282"/>
        <end position="299"/>
    </location>
</feature>
<evidence type="ECO:0000259" key="8">
    <source>
        <dbReference type="PROSITE" id="PS50850"/>
    </source>
</evidence>
<evidence type="ECO:0000313" key="10">
    <source>
        <dbReference type="Proteomes" id="UP000234240"/>
    </source>
</evidence>
<evidence type="ECO:0000256" key="6">
    <source>
        <dbReference type="ARBA" id="ARBA00023136"/>
    </source>
</evidence>
<accession>A0A2N5EE49</accession>
<feature type="transmembrane region" description="Helical" evidence="7">
    <location>
        <begin position="375"/>
        <end position="395"/>
    </location>
</feature>
<dbReference type="PROSITE" id="PS50850">
    <property type="entry name" value="MFS"/>
    <property type="match status" value="1"/>
</dbReference>
<dbReference type="InterPro" id="IPR011701">
    <property type="entry name" value="MFS"/>
</dbReference>
<keyword evidence="2" id="KW-0813">Transport</keyword>
<dbReference type="OrthoDB" id="8952229at2"/>
<dbReference type="PANTHER" id="PTHR23517:SF2">
    <property type="entry name" value="MULTIDRUG RESISTANCE PROTEIN MDTH"/>
    <property type="match status" value="1"/>
</dbReference>
<evidence type="ECO:0000256" key="4">
    <source>
        <dbReference type="ARBA" id="ARBA00022692"/>
    </source>
</evidence>
<feature type="transmembrane region" description="Helical" evidence="7">
    <location>
        <begin position="145"/>
        <end position="163"/>
    </location>
</feature>
<dbReference type="InterPro" id="IPR050171">
    <property type="entry name" value="MFS_Transporters"/>
</dbReference>
<dbReference type="InterPro" id="IPR020846">
    <property type="entry name" value="MFS_dom"/>
</dbReference>
<dbReference type="RefSeq" id="WP_101815190.1">
    <property type="nucleotide sequence ID" value="NZ_PJZF01000003.1"/>
</dbReference>
<name>A0A2N5EE49_9GAMM</name>
<dbReference type="Gene3D" id="1.20.1250.20">
    <property type="entry name" value="MFS general substrate transporter like domains"/>
    <property type="match status" value="1"/>
</dbReference>
<feature type="transmembrane region" description="Helical" evidence="7">
    <location>
        <begin position="334"/>
        <end position="355"/>
    </location>
</feature>
<keyword evidence="4 7" id="KW-0812">Transmembrane</keyword>
<organism evidence="9 10">
    <name type="scientific">Chimaeribacter californicus</name>
    <dbReference type="NCBI Taxonomy" id="2060067"/>
    <lineage>
        <taxon>Bacteria</taxon>
        <taxon>Pseudomonadati</taxon>
        <taxon>Pseudomonadota</taxon>
        <taxon>Gammaproteobacteria</taxon>
        <taxon>Enterobacterales</taxon>
        <taxon>Yersiniaceae</taxon>
        <taxon>Chimaeribacter</taxon>
    </lineage>
</organism>
<sequence length="406" mass="43123">MSILSEVRGFSAPTRKTLFVQWLTSIGYFSVIPFLVVYLVRFQHFSAEFATLQLSLFLIGQYGATFLGGLMTDRFSPNLTMKYGLILQIACYLVFFTGISQSGIICVLSTTVGISKGLFTPAAKTLVARVSAGSNKILLFSFRSTVNNVGVALGSAIGGLFITANSASFFAIAAASQLIALAVLFTLPAPAAIPAGHSHSASPPVNKGTVRQLGSNLSFIAACLLYCAFNFIYMQLESAFPLFSSQKWGAMAVSAIFMMNAAVVILLQVLVNVYLNKWLSPWLSMCLGFMAFSLTFSLLGSVESLGAFIILIGFYTLGEITVDPTIDAVTSEAIPARMLGTAFGVLGIAGLIGGVSGNAFAGRFLSLALNQPATLWHSCLAVSALGVGLTLLFSLKKFYIKQTQVG</sequence>
<dbReference type="SUPFAM" id="SSF103473">
    <property type="entry name" value="MFS general substrate transporter"/>
    <property type="match status" value="1"/>
</dbReference>
<dbReference type="EMBL" id="PJZF01000003">
    <property type="protein sequence ID" value="PLR40777.1"/>
    <property type="molecule type" value="Genomic_DNA"/>
</dbReference>
<keyword evidence="10" id="KW-1185">Reference proteome</keyword>
<evidence type="ECO:0000256" key="5">
    <source>
        <dbReference type="ARBA" id="ARBA00022989"/>
    </source>
</evidence>
<evidence type="ECO:0000256" key="3">
    <source>
        <dbReference type="ARBA" id="ARBA00022475"/>
    </source>
</evidence>
<keyword evidence="5 7" id="KW-1133">Transmembrane helix</keyword>
<gene>
    <name evidence="9" type="ORF">CYR55_05720</name>
</gene>
<feature type="transmembrane region" description="Helical" evidence="7">
    <location>
        <begin position="83"/>
        <end position="108"/>
    </location>
</feature>
<feature type="transmembrane region" description="Helical" evidence="7">
    <location>
        <begin position="213"/>
        <end position="236"/>
    </location>
</feature>
<reference evidence="9 10" key="1">
    <citation type="submission" date="2017-12" db="EMBL/GenBank/DDBJ databases">
        <title>Characterization of six clinical isolates of Enterochimera gen. nov., a novel genus of the Yersiniaciae family and the three species Enterochimera arupensis sp. nov., Enterochimera coloradensis sp. nov, and Enterochimera californica sp. nov.</title>
        <authorList>
            <person name="Rossi A."/>
            <person name="Fisher M."/>
        </authorList>
    </citation>
    <scope>NUCLEOTIDE SEQUENCE [LARGE SCALE GENOMIC DNA]</scope>
    <source>
        <strain evidence="10">2015-Iso6</strain>
    </source>
</reference>
<feature type="domain" description="Major facilitator superfamily (MFS) profile" evidence="8">
    <location>
        <begin position="1"/>
        <end position="398"/>
    </location>
</feature>
<protein>
    <recommendedName>
        <fullName evidence="8">Major facilitator superfamily (MFS) profile domain-containing protein</fullName>
    </recommendedName>
</protein>
<evidence type="ECO:0000313" key="9">
    <source>
        <dbReference type="EMBL" id="PLR40777.1"/>
    </source>
</evidence>
<dbReference type="GO" id="GO:0022857">
    <property type="term" value="F:transmembrane transporter activity"/>
    <property type="evidence" value="ECO:0007669"/>
    <property type="project" value="InterPro"/>
</dbReference>
<feature type="transmembrane region" description="Helical" evidence="7">
    <location>
        <begin position="169"/>
        <end position="193"/>
    </location>
</feature>
<dbReference type="InterPro" id="IPR036259">
    <property type="entry name" value="MFS_trans_sf"/>
</dbReference>
<evidence type="ECO:0000256" key="2">
    <source>
        <dbReference type="ARBA" id="ARBA00022448"/>
    </source>
</evidence>
<dbReference type="Pfam" id="PF07690">
    <property type="entry name" value="MFS_1"/>
    <property type="match status" value="1"/>
</dbReference>
<keyword evidence="3" id="KW-1003">Cell membrane</keyword>
<feature type="transmembrane region" description="Helical" evidence="7">
    <location>
        <begin position="305"/>
        <end position="322"/>
    </location>
</feature>
<dbReference type="Proteomes" id="UP000234240">
    <property type="component" value="Unassembled WGS sequence"/>
</dbReference>
<comment type="subcellular location">
    <subcellularLocation>
        <location evidence="1">Cell membrane</location>
        <topology evidence="1">Multi-pass membrane protein</topology>
    </subcellularLocation>
</comment>
<keyword evidence="6 7" id="KW-0472">Membrane</keyword>
<proteinExistence type="predicted"/>
<evidence type="ECO:0000256" key="7">
    <source>
        <dbReference type="SAM" id="Phobius"/>
    </source>
</evidence>
<feature type="transmembrane region" description="Helical" evidence="7">
    <location>
        <begin position="248"/>
        <end position="275"/>
    </location>
</feature>
<dbReference type="GO" id="GO:0005886">
    <property type="term" value="C:plasma membrane"/>
    <property type="evidence" value="ECO:0007669"/>
    <property type="project" value="UniProtKB-SubCell"/>
</dbReference>
<dbReference type="PANTHER" id="PTHR23517">
    <property type="entry name" value="RESISTANCE PROTEIN MDTM, PUTATIVE-RELATED-RELATED"/>
    <property type="match status" value="1"/>
</dbReference>
<dbReference type="AlphaFoldDB" id="A0A2N5EE49"/>
<feature type="transmembrane region" description="Helical" evidence="7">
    <location>
        <begin position="20"/>
        <end position="40"/>
    </location>
</feature>
<comment type="caution">
    <text evidence="9">The sequence shown here is derived from an EMBL/GenBank/DDBJ whole genome shotgun (WGS) entry which is preliminary data.</text>
</comment>